<keyword evidence="5" id="KW-1185">Reference proteome</keyword>
<protein>
    <recommendedName>
        <fullName evidence="3">Ketoreductase domain-containing protein</fullName>
    </recommendedName>
</protein>
<sequence>MPAFDQIPRPVKTYHQDTYNRISKEHGFDGRGKTMLITGGAQNVGLSTCRAFAKAGVERIAIVSRSTTTQNEAKAEIESLYPATKVILFQASITDSAALSSIFEDLGTIDILILNATMAHRRALASDITQEEIELSFATNTTAAFALTKLFLNAPTPPSGSKTILNLSTVALQMLQPWRVGYASSKAASAQIMQQFAAEVQSKEFGQDVKIISFHPGIFATPLVTARFGSGKGGDVKWDDFNLPADFAVWLAGPQSNFLHGRHVWAHWDVDELIEMKEKLESRPDLLTVGLITS</sequence>
<keyword evidence="2" id="KW-0560">Oxidoreductase</keyword>
<evidence type="ECO:0000256" key="1">
    <source>
        <dbReference type="ARBA" id="ARBA00006484"/>
    </source>
</evidence>
<dbReference type="PANTHER" id="PTHR42901:SF1">
    <property type="entry name" value="ALCOHOL DEHYDROGENASE"/>
    <property type="match status" value="1"/>
</dbReference>
<gene>
    <name evidence="4" type="ORF">PRZ48_013862</name>
</gene>
<comment type="similarity">
    <text evidence="1">Belongs to the short-chain dehydrogenases/reductases (SDR) family.</text>
</comment>
<dbReference type="EMBL" id="JAXOVC010000012">
    <property type="protein sequence ID" value="KAK4495530.1"/>
    <property type="molecule type" value="Genomic_DNA"/>
</dbReference>
<dbReference type="Gene3D" id="3.40.50.720">
    <property type="entry name" value="NAD(P)-binding Rossmann-like Domain"/>
    <property type="match status" value="1"/>
</dbReference>
<evidence type="ECO:0000313" key="4">
    <source>
        <dbReference type="EMBL" id="KAK4495530.1"/>
    </source>
</evidence>
<dbReference type="InterPro" id="IPR036291">
    <property type="entry name" value="NAD(P)-bd_dom_sf"/>
</dbReference>
<dbReference type="InterPro" id="IPR002347">
    <property type="entry name" value="SDR_fam"/>
</dbReference>
<accession>A0ABR0E2A3</accession>
<dbReference type="InterPro" id="IPR057326">
    <property type="entry name" value="KR_dom"/>
</dbReference>
<dbReference type="Pfam" id="PF00106">
    <property type="entry name" value="adh_short"/>
    <property type="match status" value="1"/>
</dbReference>
<comment type="caution">
    <text evidence="4">The sequence shown here is derived from an EMBL/GenBank/DDBJ whole genome shotgun (WGS) entry which is preliminary data.</text>
</comment>
<dbReference type="PANTHER" id="PTHR42901">
    <property type="entry name" value="ALCOHOL DEHYDROGENASE"/>
    <property type="match status" value="1"/>
</dbReference>
<dbReference type="PRINTS" id="PR00081">
    <property type="entry name" value="GDHRDH"/>
</dbReference>
<dbReference type="SMART" id="SM00822">
    <property type="entry name" value="PKS_KR"/>
    <property type="match status" value="1"/>
</dbReference>
<name>A0ABR0E2A3_ZASCE</name>
<feature type="domain" description="Ketoreductase" evidence="3">
    <location>
        <begin position="33"/>
        <end position="222"/>
    </location>
</feature>
<organism evidence="4 5">
    <name type="scientific">Zasmidium cellare</name>
    <name type="common">Wine cellar mold</name>
    <name type="synonym">Racodium cellare</name>
    <dbReference type="NCBI Taxonomy" id="395010"/>
    <lineage>
        <taxon>Eukaryota</taxon>
        <taxon>Fungi</taxon>
        <taxon>Dikarya</taxon>
        <taxon>Ascomycota</taxon>
        <taxon>Pezizomycotina</taxon>
        <taxon>Dothideomycetes</taxon>
        <taxon>Dothideomycetidae</taxon>
        <taxon>Mycosphaerellales</taxon>
        <taxon>Mycosphaerellaceae</taxon>
        <taxon>Zasmidium</taxon>
    </lineage>
</organism>
<dbReference type="SUPFAM" id="SSF51735">
    <property type="entry name" value="NAD(P)-binding Rossmann-fold domains"/>
    <property type="match status" value="1"/>
</dbReference>
<dbReference type="CDD" id="cd05233">
    <property type="entry name" value="SDR_c"/>
    <property type="match status" value="1"/>
</dbReference>
<evidence type="ECO:0000313" key="5">
    <source>
        <dbReference type="Proteomes" id="UP001305779"/>
    </source>
</evidence>
<evidence type="ECO:0000259" key="3">
    <source>
        <dbReference type="SMART" id="SM00822"/>
    </source>
</evidence>
<evidence type="ECO:0000256" key="2">
    <source>
        <dbReference type="ARBA" id="ARBA00023002"/>
    </source>
</evidence>
<reference evidence="4 5" key="1">
    <citation type="journal article" date="2023" name="G3 (Bethesda)">
        <title>A chromosome-level genome assembly of Zasmidium syzygii isolated from banana leaves.</title>
        <authorList>
            <person name="van Westerhoven A.C."/>
            <person name="Mehrabi R."/>
            <person name="Talebi R."/>
            <person name="Steentjes M.B.F."/>
            <person name="Corcolon B."/>
            <person name="Chong P.A."/>
            <person name="Kema G.H.J."/>
            <person name="Seidl M.F."/>
        </authorList>
    </citation>
    <scope>NUCLEOTIDE SEQUENCE [LARGE SCALE GENOMIC DNA]</scope>
    <source>
        <strain evidence="4 5">P124</strain>
    </source>
</reference>
<dbReference type="Proteomes" id="UP001305779">
    <property type="component" value="Unassembled WGS sequence"/>
</dbReference>
<proteinExistence type="inferred from homology"/>